<reference evidence="2" key="1">
    <citation type="journal article" date="2011" name="PLoS Genet.">
        <title>Genomic analysis of the necrotrophic fungal pathogens Sclerotinia sclerotiorum and Botrytis cinerea.</title>
        <authorList>
            <person name="Amselem J."/>
            <person name="Cuomo C.A."/>
            <person name="van Kan J.A."/>
            <person name="Viaud M."/>
            <person name="Benito E.P."/>
            <person name="Couloux A."/>
            <person name="Coutinho P.M."/>
            <person name="de Vries R.P."/>
            <person name="Dyer P.S."/>
            <person name="Fillinger S."/>
            <person name="Fournier E."/>
            <person name="Gout L."/>
            <person name="Hahn M."/>
            <person name="Kohn L."/>
            <person name="Lapalu N."/>
            <person name="Plummer K.M."/>
            <person name="Pradier J.M."/>
            <person name="Quevillon E."/>
            <person name="Sharon A."/>
            <person name="Simon A."/>
            <person name="ten Have A."/>
            <person name="Tudzynski B."/>
            <person name="Tudzynski P."/>
            <person name="Wincker P."/>
            <person name="Andrew M."/>
            <person name="Anthouard V."/>
            <person name="Beever R.E."/>
            <person name="Beffa R."/>
            <person name="Benoit I."/>
            <person name="Bouzid O."/>
            <person name="Brault B."/>
            <person name="Chen Z."/>
            <person name="Choquer M."/>
            <person name="Collemare J."/>
            <person name="Cotton P."/>
            <person name="Danchin E.G."/>
            <person name="Da Silva C."/>
            <person name="Gautier A."/>
            <person name="Giraud C."/>
            <person name="Giraud T."/>
            <person name="Gonzalez C."/>
            <person name="Grossetete S."/>
            <person name="Guldener U."/>
            <person name="Henrissat B."/>
            <person name="Howlett B.J."/>
            <person name="Kodira C."/>
            <person name="Kretschmer M."/>
            <person name="Lappartient A."/>
            <person name="Leroch M."/>
            <person name="Levis C."/>
            <person name="Mauceli E."/>
            <person name="Neuveglise C."/>
            <person name="Oeser B."/>
            <person name="Pearson M."/>
            <person name="Poulain J."/>
            <person name="Poussereau N."/>
            <person name="Quesneville H."/>
            <person name="Rascle C."/>
            <person name="Schumacher J."/>
            <person name="Segurens B."/>
            <person name="Sexton A."/>
            <person name="Silva E."/>
            <person name="Sirven C."/>
            <person name="Soanes D.M."/>
            <person name="Talbot N.J."/>
            <person name="Templeton M."/>
            <person name="Yandava C."/>
            <person name="Yarden O."/>
            <person name="Zeng Q."/>
            <person name="Rollins J.A."/>
            <person name="Lebrun M.H."/>
            <person name="Dickman M."/>
        </authorList>
    </citation>
    <scope>NUCLEOTIDE SEQUENCE [LARGE SCALE GENOMIC DNA]</scope>
    <source>
        <strain evidence="2">T4</strain>
    </source>
</reference>
<protein>
    <submittedName>
        <fullName evidence="1">Uncharacterized protein</fullName>
    </submittedName>
</protein>
<accession>G2YIS8</accession>
<dbReference type="InParanoid" id="G2YIS8"/>
<sequence length="41" mass="4435">MASTTTAFLCAVIIGEISPPHFIDAISHHINSGGVYNRHKK</sequence>
<organism evidence="1 2">
    <name type="scientific">Botryotinia fuckeliana (strain T4)</name>
    <name type="common">Noble rot fungus</name>
    <name type="synonym">Botrytis cinerea</name>
    <dbReference type="NCBI Taxonomy" id="999810"/>
    <lineage>
        <taxon>Eukaryota</taxon>
        <taxon>Fungi</taxon>
        <taxon>Dikarya</taxon>
        <taxon>Ascomycota</taxon>
        <taxon>Pezizomycotina</taxon>
        <taxon>Leotiomycetes</taxon>
        <taxon>Helotiales</taxon>
        <taxon>Sclerotiniaceae</taxon>
        <taxon>Botrytis</taxon>
    </lineage>
</organism>
<dbReference type="Proteomes" id="UP000008177">
    <property type="component" value="Unplaced contigs"/>
</dbReference>
<dbReference type="EMBL" id="FQ790337">
    <property type="protein sequence ID" value="CCD51615.1"/>
    <property type="molecule type" value="Genomic_DNA"/>
</dbReference>
<dbReference type="AlphaFoldDB" id="G2YIS8"/>
<evidence type="ECO:0000313" key="1">
    <source>
        <dbReference type="EMBL" id="CCD51615.1"/>
    </source>
</evidence>
<name>G2YIS8_BOTF4</name>
<evidence type="ECO:0000313" key="2">
    <source>
        <dbReference type="Proteomes" id="UP000008177"/>
    </source>
</evidence>
<proteinExistence type="predicted"/>
<dbReference type="HOGENOM" id="CLU_3279383_0_0_1"/>
<gene>
    <name evidence="1" type="ORF">BofuT4_uP019210.1</name>
</gene>